<reference evidence="2" key="1">
    <citation type="submission" date="2017-04" db="EMBL/GenBank/DDBJ databases">
        <authorList>
            <person name="Varghese N."/>
            <person name="Submissions S."/>
        </authorList>
    </citation>
    <scope>NUCLEOTIDE SEQUENCE [LARGE SCALE GENOMIC DNA]</scope>
    <source>
        <strain evidence="2">RKEM611</strain>
    </source>
</reference>
<dbReference type="EMBL" id="FWZT01000006">
    <property type="protein sequence ID" value="SMF18925.1"/>
    <property type="molecule type" value="Genomic_DNA"/>
</dbReference>
<protein>
    <submittedName>
        <fullName evidence="1">Uncharacterized protein</fullName>
    </submittedName>
</protein>
<dbReference type="STRING" id="1513793.SAMN06296036_106216"/>
<evidence type="ECO:0000313" key="2">
    <source>
        <dbReference type="Proteomes" id="UP000192907"/>
    </source>
</evidence>
<accession>A0A1Y6BME8</accession>
<sequence length="37" mass="4128">MYSTTKWNGSALSQARSLLILKIVSEKLLDMIANAIF</sequence>
<dbReference type="AlphaFoldDB" id="A0A1Y6BME8"/>
<evidence type="ECO:0000313" key="1">
    <source>
        <dbReference type="EMBL" id="SMF18925.1"/>
    </source>
</evidence>
<keyword evidence="2" id="KW-1185">Reference proteome</keyword>
<name>A0A1Y6BME8_9BACT</name>
<gene>
    <name evidence="1" type="ORF">SAMN06296036_106216</name>
</gene>
<organism evidence="1 2">
    <name type="scientific">Pseudobacteriovorax antillogorgiicola</name>
    <dbReference type="NCBI Taxonomy" id="1513793"/>
    <lineage>
        <taxon>Bacteria</taxon>
        <taxon>Pseudomonadati</taxon>
        <taxon>Bdellovibrionota</taxon>
        <taxon>Oligoflexia</taxon>
        <taxon>Oligoflexales</taxon>
        <taxon>Pseudobacteriovoracaceae</taxon>
        <taxon>Pseudobacteriovorax</taxon>
    </lineage>
</organism>
<dbReference type="Proteomes" id="UP000192907">
    <property type="component" value="Unassembled WGS sequence"/>
</dbReference>
<proteinExistence type="predicted"/>